<accession>A0A0X3NSQ0</accession>
<proteinExistence type="predicted"/>
<dbReference type="EMBL" id="GEEE01014898">
    <property type="protein sequence ID" value="JAP48327.1"/>
    <property type="molecule type" value="Transcribed_RNA"/>
</dbReference>
<protein>
    <submittedName>
        <fullName evidence="1">Uncharacterized protein</fullName>
    </submittedName>
</protein>
<dbReference type="AlphaFoldDB" id="A0A0X3NSQ0"/>
<dbReference type="EMBL" id="GEEE01020426">
    <property type="protein sequence ID" value="JAP42799.1"/>
    <property type="molecule type" value="Transcribed_RNA"/>
</dbReference>
<gene>
    <name evidence="1" type="ORF">TR105100</name>
</gene>
<organism evidence="1">
    <name type="scientific">Schistocephalus solidus</name>
    <name type="common">Tapeworm</name>
    <dbReference type="NCBI Taxonomy" id="70667"/>
    <lineage>
        <taxon>Eukaryota</taxon>
        <taxon>Metazoa</taxon>
        <taxon>Spiralia</taxon>
        <taxon>Lophotrochozoa</taxon>
        <taxon>Platyhelminthes</taxon>
        <taxon>Cestoda</taxon>
        <taxon>Eucestoda</taxon>
        <taxon>Diphyllobothriidea</taxon>
        <taxon>Diphyllobothriidae</taxon>
        <taxon>Schistocephalus</taxon>
    </lineage>
</organism>
<reference evidence="1" key="1">
    <citation type="submission" date="2016-01" db="EMBL/GenBank/DDBJ databases">
        <title>Reference transcriptome for the parasite Schistocephalus solidus: insights into the molecular evolution of parasitism.</title>
        <authorList>
            <person name="Hebert F.O."/>
            <person name="Grambauer S."/>
            <person name="Barber I."/>
            <person name="Landry C.R."/>
            <person name="Aubin-Horth N."/>
        </authorList>
    </citation>
    <scope>NUCLEOTIDE SEQUENCE</scope>
</reference>
<evidence type="ECO:0000313" key="1">
    <source>
        <dbReference type="EMBL" id="JAP42799.1"/>
    </source>
</evidence>
<name>A0A0X3NSQ0_SCHSO</name>
<sequence length="122" mass="13759">MGRSPTSQPFTIIYAYFEPCCGARDGNNDGFCYQNQEGLYVITSSATRPVAGQLNILIEKIPATVHCHIKRMDWKGELFVQSAPQNCSGQDVNRLQTKHCYIDHPKLTRSGDFNQGRLHKNL</sequence>